<protein>
    <submittedName>
        <fullName evidence="1">Uncharacterized protein</fullName>
    </submittedName>
</protein>
<proteinExistence type="predicted"/>
<gene>
    <name evidence="1" type="ORF">CUMW_080030</name>
</gene>
<name>A0A2H5NVM1_CITUN</name>
<reference evidence="1 2" key="1">
    <citation type="journal article" date="2017" name="Front. Genet.">
        <title>Draft sequencing of the heterozygous diploid genome of Satsuma (Citrus unshiu Marc.) using a hybrid assembly approach.</title>
        <authorList>
            <person name="Shimizu T."/>
            <person name="Tanizawa Y."/>
            <person name="Mochizuki T."/>
            <person name="Nagasaki H."/>
            <person name="Yoshioka T."/>
            <person name="Toyoda A."/>
            <person name="Fujiyama A."/>
            <person name="Kaminuma E."/>
            <person name="Nakamura Y."/>
        </authorList>
    </citation>
    <scope>NUCLEOTIDE SEQUENCE [LARGE SCALE GENOMIC DNA]</scope>
    <source>
        <strain evidence="2">cv. Miyagawa wase</strain>
    </source>
</reference>
<comment type="caution">
    <text evidence="1">The sequence shown here is derived from an EMBL/GenBank/DDBJ whole genome shotgun (WGS) entry which is preliminary data.</text>
</comment>
<organism evidence="1 2">
    <name type="scientific">Citrus unshiu</name>
    <name type="common">Satsuma mandarin</name>
    <name type="synonym">Citrus nobilis var. unshiu</name>
    <dbReference type="NCBI Taxonomy" id="55188"/>
    <lineage>
        <taxon>Eukaryota</taxon>
        <taxon>Viridiplantae</taxon>
        <taxon>Streptophyta</taxon>
        <taxon>Embryophyta</taxon>
        <taxon>Tracheophyta</taxon>
        <taxon>Spermatophyta</taxon>
        <taxon>Magnoliopsida</taxon>
        <taxon>eudicotyledons</taxon>
        <taxon>Gunneridae</taxon>
        <taxon>Pentapetalae</taxon>
        <taxon>rosids</taxon>
        <taxon>malvids</taxon>
        <taxon>Sapindales</taxon>
        <taxon>Rutaceae</taxon>
        <taxon>Aurantioideae</taxon>
        <taxon>Citrus</taxon>
    </lineage>
</organism>
<dbReference type="EMBL" id="BDQV01000022">
    <property type="protein sequence ID" value="GAY44150.1"/>
    <property type="molecule type" value="Genomic_DNA"/>
</dbReference>
<accession>A0A2H5NVM1</accession>
<evidence type="ECO:0000313" key="2">
    <source>
        <dbReference type="Proteomes" id="UP000236630"/>
    </source>
</evidence>
<sequence>MMCSIFILSMDIIYACKIENIASKWALAQPLGVGSHSFISFQAFELRFRNSLHCSSSVGSMLFYVTLNA</sequence>
<dbReference type="Proteomes" id="UP000236630">
    <property type="component" value="Unassembled WGS sequence"/>
</dbReference>
<dbReference type="AlphaFoldDB" id="A0A2H5NVM1"/>
<keyword evidence="2" id="KW-1185">Reference proteome</keyword>
<evidence type="ECO:0000313" key="1">
    <source>
        <dbReference type="EMBL" id="GAY44150.1"/>
    </source>
</evidence>